<keyword evidence="2" id="KW-0812">Transmembrane</keyword>
<evidence type="ECO:0000256" key="2">
    <source>
        <dbReference type="SAM" id="Phobius"/>
    </source>
</evidence>
<dbReference type="AlphaFoldDB" id="A0A843U4A8"/>
<dbReference type="Pfam" id="PF05553">
    <property type="entry name" value="DUF761"/>
    <property type="match status" value="1"/>
</dbReference>
<dbReference type="EMBL" id="NMUH01000490">
    <property type="protein sequence ID" value="MQL80122.1"/>
    <property type="molecule type" value="Genomic_DNA"/>
</dbReference>
<dbReference type="InterPro" id="IPR025520">
    <property type="entry name" value="DUF4408"/>
</dbReference>
<dbReference type="PANTHER" id="PTHR33098:SF109">
    <property type="entry name" value="OS07G0563400 PROTEIN"/>
    <property type="match status" value="1"/>
</dbReference>
<organism evidence="4 5">
    <name type="scientific">Colocasia esculenta</name>
    <name type="common">Wild taro</name>
    <name type="synonym">Arum esculentum</name>
    <dbReference type="NCBI Taxonomy" id="4460"/>
    <lineage>
        <taxon>Eukaryota</taxon>
        <taxon>Viridiplantae</taxon>
        <taxon>Streptophyta</taxon>
        <taxon>Embryophyta</taxon>
        <taxon>Tracheophyta</taxon>
        <taxon>Spermatophyta</taxon>
        <taxon>Magnoliopsida</taxon>
        <taxon>Liliopsida</taxon>
        <taxon>Araceae</taxon>
        <taxon>Aroideae</taxon>
        <taxon>Colocasieae</taxon>
        <taxon>Colocasia</taxon>
    </lineage>
</organism>
<dbReference type="OrthoDB" id="1933168at2759"/>
<proteinExistence type="predicted"/>
<feature type="region of interest" description="Disordered" evidence="1">
    <location>
        <begin position="104"/>
        <end position="129"/>
    </location>
</feature>
<evidence type="ECO:0000313" key="5">
    <source>
        <dbReference type="Proteomes" id="UP000652761"/>
    </source>
</evidence>
<accession>A0A843U4A8</accession>
<protein>
    <recommendedName>
        <fullName evidence="3">DUF4408 domain-containing protein</fullName>
    </recommendedName>
</protein>
<dbReference type="Proteomes" id="UP000652761">
    <property type="component" value="Unassembled WGS sequence"/>
</dbReference>
<feature type="compositionally biased region" description="Basic and acidic residues" evidence="1">
    <location>
        <begin position="274"/>
        <end position="284"/>
    </location>
</feature>
<name>A0A843U4A8_COLES</name>
<sequence>MISTKVMLVSTGALSAAMALGVTAPAMTAFLCSELPRVYRALLLWLTPPYLYLVINGIIISIAASSRFQKTDAQGEWTAEALSTATPAVKAQPEDPPPPVVFEIGGGPEQEEEGSGRGGFDTAEGGAEGETMMAKNTAAEEDGEEEEFFISRSSWTPEMRPLAAEKPLVSMRFGGRKGVKASPEGRALRVAKPRRYETLESTWKTITDGRPMPLPRHLRKSDTWGGDAGGRAREESAATQPPPPPLMRKAETFGERRVGSTSPSPGGSSKGRVLRREASPGQDELNRRVEAFIKKFNEEMRLQRQESFKNYMDMISRGT</sequence>
<feature type="transmembrane region" description="Helical" evidence="2">
    <location>
        <begin position="38"/>
        <end position="64"/>
    </location>
</feature>
<evidence type="ECO:0000259" key="3">
    <source>
        <dbReference type="Pfam" id="PF14364"/>
    </source>
</evidence>
<evidence type="ECO:0000256" key="1">
    <source>
        <dbReference type="SAM" id="MobiDB-lite"/>
    </source>
</evidence>
<keyword evidence="5" id="KW-1185">Reference proteome</keyword>
<feature type="region of interest" description="Disordered" evidence="1">
    <location>
        <begin position="207"/>
        <end position="284"/>
    </location>
</feature>
<feature type="domain" description="DUF4408" evidence="3">
    <location>
        <begin position="36"/>
        <end position="68"/>
    </location>
</feature>
<comment type="caution">
    <text evidence="4">The sequence shown here is derived from an EMBL/GenBank/DDBJ whole genome shotgun (WGS) entry which is preliminary data.</text>
</comment>
<dbReference type="PANTHER" id="PTHR33098">
    <property type="entry name" value="COTTON FIBER (DUF761)"/>
    <property type="match status" value="1"/>
</dbReference>
<keyword evidence="2" id="KW-1133">Transmembrane helix</keyword>
<evidence type="ECO:0000313" key="4">
    <source>
        <dbReference type="EMBL" id="MQL80122.1"/>
    </source>
</evidence>
<feature type="compositionally biased region" description="Low complexity" evidence="1">
    <location>
        <begin position="259"/>
        <end position="271"/>
    </location>
</feature>
<dbReference type="Pfam" id="PF14364">
    <property type="entry name" value="DUF4408"/>
    <property type="match status" value="1"/>
</dbReference>
<reference evidence="4" key="1">
    <citation type="submission" date="2017-07" db="EMBL/GenBank/DDBJ databases">
        <title>Taro Niue Genome Assembly and Annotation.</title>
        <authorList>
            <person name="Atibalentja N."/>
            <person name="Keating K."/>
            <person name="Fields C.J."/>
        </authorList>
    </citation>
    <scope>NUCLEOTIDE SEQUENCE</scope>
    <source>
        <strain evidence="4">Niue_2</strain>
        <tissue evidence="4">Leaf</tissue>
    </source>
</reference>
<feature type="compositionally biased region" description="Basic and acidic residues" evidence="1">
    <location>
        <begin position="248"/>
        <end position="258"/>
    </location>
</feature>
<keyword evidence="2" id="KW-0472">Membrane</keyword>
<dbReference type="InterPro" id="IPR008480">
    <property type="entry name" value="DUF761_pln"/>
</dbReference>
<gene>
    <name evidence="4" type="ORF">Taro_012549</name>
</gene>